<evidence type="ECO:0000313" key="2">
    <source>
        <dbReference type="Proteomes" id="UP000313359"/>
    </source>
</evidence>
<reference evidence="1" key="1">
    <citation type="journal article" date="2018" name="Genome Biol. Evol.">
        <title>Genomics and development of Lentinus tigrinus, a white-rot wood-decaying mushroom with dimorphic fruiting bodies.</title>
        <authorList>
            <person name="Wu B."/>
            <person name="Xu Z."/>
            <person name="Knudson A."/>
            <person name="Carlson A."/>
            <person name="Chen N."/>
            <person name="Kovaka S."/>
            <person name="LaButti K."/>
            <person name="Lipzen A."/>
            <person name="Pennachio C."/>
            <person name="Riley R."/>
            <person name="Schakwitz W."/>
            <person name="Umezawa K."/>
            <person name="Ohm R.A."/>
            <person name="Grigoriev I.V."/>
            <person name="Nagy L.G."/>
            <person name="Gibbons J."/>
            <person name="Hibbett D."/>
        </authorList>
    </citation>
    <scope>NUCLEOTIDE SEQUENCE [LARGE SCALE GENOMIC DNA]</scope>
    <source>
        <strain evidence="1">ALCF2SS1-6</strain>
    </source>
</reference>
<gene>
    <name evidence="1" type="ORF">L227DRAFT_303971</name>
</gene>
<dbReference type="Proteomes" id="UP000313359">
    <property type="component" value="Unassembled WGS sequence"/>
</dbReference>
<dbReference type="AlphaFoldDB" id="A0A5C2RX17"/>
<evidence type="ECO:0000313" key="1">
    <source>
        <dbReference type="EMBL" id="RPD55417.1"/>
    </source>
</evidence>
<organism evidence="1 2">
    <name type="scientific">Lentinus tigrinus ALCF2SS1-6</name>
    <dbReference type="NCBI Taxonomy" id="1328759"/>
    <lineage>
        <taxon>Eukaryota</taxon>
        <taxon>Fungi</taxon>
        <taxon>Dikarya</taxon>
        <taxon>Basidiomycota</taxon>
        <taxon>Agaricomycotina</taxon>
        <taxon>Agaricomycetes</taxon>
        <taxon>Polyporales</taxon>
        <taxon>Polyporaceae</taxon>
        <taxon>Lentinus</taxon>
    </lineage>
</organism>
<proteinExistence type="predicted"/>
<accession>A0A5C2RX17</accession>
<name>A0A5C2RX17_9APHY</name>
<sequence length="112" mass="12961">MEASRLRCSDVLSPKVDCSEIWRTMEAEFFLPRYVRFFSRDVPVEYAKSVELLKANGHPPKDMIPQYEMDHVAYEVVKAHYDSLRMAYREGGLRHGRGSVQVNTVESESVCM</sequence>
<dbReference type="STRING" id="1328759.A0A5C2RX17"/>
<protein>
    <submittedName>
        <fullName evidence="1">Uncharacterized protein</fullName>
    </submittedName>
</protein>
<dbReference type="EMBL" id="ML122295">
    <property type="protein sequence ID" value="RPD55417.1"/>
    <property type="molecule type" value="Genomic_DNA"/>
</dbReference>
<keyword evidence="2" id="KW-1185">Reference proteome</keyword>